<sequence length="67" mass="6913">MRLLGLPTLTYIRAAMGAAAALVLVVTGLTAFAHVPKAHPEDSSPATPLPPVTVTLGPHFDWAPPTS</sequence>
<gene>
    <name evidence="1" type="ORF">GPX89_16625</name>
</gene>
<dbReference type="RefSeq" id="WP_157388480.1">
    <property type="nucleotide sequence ID" value="NZ_WRPP01000003.1"/>
</dbReference>
<reference evidence="1 2" key="1">
    <citation type="submission" date="2019-12" db="EMBL/GenBank/DDBJ databases">
        <title>Nocardia sp. nov. ET3-3 isolated from soil.</title>
        <authorList>
            <person name="Kanchanasin P."/>
            <person name="Tanasupawat S."/>
            <person name="Yuki M."/>
            <person name="Kudo T."/>
        </authorList>
    </citation>
    <scope>NUCLEOTIDE SEQUENCE [LARGE SCALE GENOMIC DNA]</scope>
    <source>
        <strain evidence="1 2">ET3-3</strain>
    </source>
</reference>
<dbReference type="AlphaFoldDB" id="A0A7K1UWU0"/>
<dbReference type="Proteomes" id="UP000466794">
    <property type="component" value="Unassembled WGS sequence"/>
</dbReference>
<evidence type="ECO:0000313" key="2">
    <source>
        <dbReference type="Proteomes" id="UP000466794"/>
    </source>
</evidence>
<evidence type="ECO:0000313" key="1">
    <source>
        <dbReference type="EMBL" id="MVU78864.1"/>
    </source>
</evidence>
<comment type="caution">
    <text evidence="1">The sequence shown here is derived from an EMBL/GenBank/DDBJ whole genome shotgun (WGS) entry which is preliminary data.</text>
</comment>
<name>A0A7K1UWU0_9NOCA</name>
<organism evidence="1 2">
    <name type="scientific">Nocardia terrae</name>
    <dbReference type="NCBI Taxonomy" id="2675851"/>
    <lineage>
        <taxon>Bacteria</taxon>
        <taxon>Bacillati</taxon>
        <taxon>Actinomycetota</taxon>
        <taxon>Actinomycetes</taxon>
        <taxon>Mycobacteriales</taxon>
        <taxon>Nocardiaceae</taxon>
        <taxon>Nocardia</taxon>
    </lineage>
</organism>
<proteinExistence type="predicted"/>
<accession>A0A7K1UWU0</accession>
<dbReference type="EMBL" id="WRPP01000003">
    <property type="protein sequence ID" value="MVU78864.1"/>
    <property type="molecule type" value="Genomic_DNA"/>
</dbReference>
<protein>
    <submittedName>
        <fullName evidence="1">Uncharacterized protein</fullName>
    </submittedName>
</protein>
<keyword evidence="2" id="KW-1185">Reference proteome</keyword>